<evidence type="ECO:0000313" key="4">
    <source>
        <dbReference type="EMBL" id="WHA42233.1"/>
    </source>
</evidence>
<name>A0AAF0H9W5_9HYPH</name>
<keyword evidence="2" id="KW-0472">Membrane</keyword>
<dbReference type="PANTHER" id="PTHR34219">
    <property type="entry name" value="IRON-REGULATED INNER MEMBRANE PROTEIN-RELATED"/>
    <property type="match status" value="1"/>
</dbReference>
<feature type="transmembrane region" description="Helical" evidence="2">
    <location>
        <begin position="156"/>
        <end position="177"/>
    </location>
</feature>
<evidence type="ECO:0000256" key="1">
    <source>
        <dbReference type="SAM" id="MobiDB-lite"/>
    </source>
</evidence>
<feature type="region of interest" description="Disordered" evidence="1">
    <location>
        <begin position="275"/>
        <end position="296"/>
    </location>
</feature>
<feature type="domain" description="PepSY" evidence="3">
    <location>
        <begin position="75"/>
        <end position="130"/>
    </location>
</feature>
<dbReference type="InterPro" id="IPR025711">
    <property type="entry name" value="PepSY"/>
</dbReference>
<keyword evidence="2" id="KW-1133">Transmembrane helix</keyword>
<feature type="transmembrane region" description="Helical" evidence="2">
    <location>
        <begin position="399"/>
        <end position="420"/>
    </location>
</feature>
<dbReference type="AlphaFoldDB" id="A0AAF0H9W5"/>
<dbReference type="PANTHER" id="PTHR34219:SF1">
    <property type="entry name" value="PEPSY DOMAIN-CONTAINING PROTEIN"/>
    <property type="match status" value="1"/>
</dbReference>
<proteinExistence type="predicted"/>
<evidence type="ECO:0000259" key="3">
    <source>
        <dbReference type="Pfam" id="PF03413"/>
    </source>
</evidence>
<sequence length="480" mass="52175">MSISTTSMGERVSAQSSLNLYRAVWRWHFYAGLFVLPFMITLAITGALYLFKDELDNVIHADLKRIEVVQNAPAVSPSEMIANAIVAVPGTAVKFTTPTDPRASTEITVNTSQGKRAVYVNTYTGQVLGSLPDRGTVMWTIRYLHSLKYFGNYTRYLIEIAAGWSILLVATGIYLWWPRSQTGGVVTVRGTPKKRVFWRDMHAVTGLFVGVFIVFLAVTGMPWSGVWGEKVNEWANGNNFGYPAGVYVDVPMSGQRLNDVAKTSWSLEQAQVPLSAPPATTGHDHGQHGAAQTGGDMAMESMPGTSQAQPIGIDRAIASFDELGFAPGYSVALPTTPTGVYSGTVYPHDLSKQRVTHLDQYTGKPLIDMHYADYGPLGRGLEWGINVHMGQEYGLANQIILTAACLAIILLATSGGIMWWKRRPKGSLGVPPMPQNKRTLYGLAAILAIGGMIFPLVGASLVVMLVLDLVVQRVGKIKKA</sequence>
<dbReference type="Pfam" id="PF03413">
    <property type="entry name" value="PepSY"/>
    <property type="match status" value="1"/>
</dbReference>
<evidence type="ECO:0000313" key="5">
    <source>
        <dbReference type="Proteomes" id="UP000298664"/>
    </source>
</evidence>
<keyword evidence="2" id="KW-0812">Transmembrane</keyword>
<organism evidence="4 5">
    <name type="scientific">Agrobacterium larrymoorei</name>
    <dbReference type="NCBI Taxonomy" id="160699"/>
    <lineage>
        <taxon>Bacteria</taxon>
        <taxon>Pseudomonadati</taxon>
        <taxon>Pseudomonadota</taxon>
        <taxon>Alphaproteobacteria</taxon>
        <taxon>Hyphomicrobiales</taxon>
        <taxon>Rhizobiaceae</taxon>
        <taxon>Rhizobium/Agrobacterium group</taxon>
        <taxon>Agrobacterium</taxon>
    </lineage>
</organism>
<dbReference type="Pfam" id="PF03929">
    <property type="entry name" value="PepSY_TM"/>
    <property type="match status" value="1"/>
</dbReference>
<dbReference type="Proteomes" id="UP000298664">
    <property type="component" value="Chromosome Circular"/>
</dbReference>
<feature type="transmembrane region" description="Helical" evidence="2">
    <location>
        <begin position="27"/>
        <end position="51"/>
    </location>
</feature>
<dbReference type="InterPro" id="IPR005625">
    <property type="entry name" value="PepSY-ass_TM"/>
</dbReference>
<accession>A0AAF0H9W5</accession>
<feature type="transmembrane region" description="Helical" evidence="2">
    <location>
        <begin position="197"/>
        <end position="218"/>
    </location>
</feature>
<reference evidence="4" key="1">
    <citation type="submission" date="2023-05" db="EMBL/GenBank/DDBJ databases">
        <title>Complete genome sequence of Agrobacterium larrymoorei CFBP5477.</title>
        <authorList>
            <person name="Yen H.-C."/>
            <person name="Chou L."/>
            <person name="Lin Y.-C."/>
            <person name="Lai E.-M."/>
            <person name="Kuo C.-H."/>
        </authorList>
    </citation>
    <scope>NUCLEOTIDE SEQUENCE</scope>
    <source>
        <strain evidence="4">CFBP5477</strain>
    </source>
</reference>
<dbReference type="EMBL" id="CP124733">
    <property type="protein sequence ID" value="WHA42233.1"/>
    <property type="molecule type" value="Genomic_DNA"/>
</dbReference>
<gene>
    <name evidence="4" type="ORF">CFBP5477_006320</name>
</gene>
<evidence type="ECO:0000256" key="2">
    <source>
        <dbReference type="SAM" id="Phobius"/>
    </source>
</evidence>
<protein>
    <submittedName>
        <fullName evidence="4">PepSY domain-containing protein</fullName>
    </submittedName>
</protein>
<dbReference type="RefSeq" id="WP_137394138.1">
    <property type="nucleotide sequence ID" value="NZ_CP124733.1"/>
</dbReference>
<feature type="transmembrane region" description="Helical" evidence="2">
    <location>
        <begin position="440"/>
        <end position="471"/>
    </location>
</feature>